<gene>
    <name evidence="4" type="ORF">IV203_035549</name>
</gene>
<dbReference type="PANTHER" id="PTHR46472:SF1">
    <property type="entry name" value="NUCLEOREDOXIN"/>
    <property type="match status" value="1"/>
</dbReference>
<dbReference type="GO" id="GO:0005634">
    <property type="term" value="C:nucleus"/>
    <property type="evidence" value="ECO:0007669"/>
    <property type="project" value="TreeGrafter"/>
</dbReference>
<dbReference type="PANTHER" id="PTHR46472">
    <property type="entry name" value="NUCLEOREDOXIN"/>
    <property type="match status" value="1"/>
</dbReference>
<evidence type="ECO:0000313" key="4">
    <source>
        <dbReference type="EMBL" id="KAG7360450.1"/>
    </source>
</evidence>
<dbReference type="GO" id="GO:0031397">
    <property type="term" value="P:negative regulation of protein ubiquitination"/>
    <property type="evidence" value="ECO:0007669"/>
    <property type="project" value="TreeGrafter"/>
</dbReference>
<evidence type="ECO:0000259" key="3">
    <source>
        <dbReference type="PROSITE" id="PS51352"/>
    </source>
</evidence>
<dbReference type="Pfam" id="PF13905">
    <property type="entry name" value="Thioredoxin_8"/>
    <property type="match status" value="1"/>
</dbReference>
<dbReference type="InterPro" id="IPR013766">
    <property type="entry name" value="Thioredoxin_domain"/>
</dbReference>
<feature type="domain" description="Thioredoxin" evidence="3">
    <location>
        <begin position="100"/>
        <end position="256"/>
    </location>
</feature>
<organism evidence="4 5">
    <name type="scientific">Nitzschia inconspicua</name>
    <dbReference type="NCBI Taxonomy" id="303405"/>
    <lineage>
        <taxon>Eukaryota</taxon>
        <taxon>Sar</taxon>
        <taxon>Stramenopiles</taxon>
        <taxon>Ochrophyta</taxon>
        <taxon>Bacillariophyta</taxon>
        <taxon>Bacillariophyceae</taxon>
        <taxon>Bacillariophycidae</taxon>
        <taxon>Bacillariales</taxon>
        <taxon>Bacillariaceae</taxon>
        <taxon>Nitzschia</taxon>
    </lineage>
</organism>
<reference evidence="4" key="1">
    <citation type="journal article" date="2021" name="Sci. Rep.">
        <title>Diploid genomic architecture of Nitzschia inconspicua, an elite biomass production diatom.</title>
        <authorList>
            <person name="Oliver A."/>
            <person name="Podell S."/>
            <person name="Pinowska A."/>
            <person name="Traller J.C."/>
            <person name="Smith S.R."/>
            <person name="McClure R."/>
            <person name="Beliaev A."/>
            <person name="Bohutskyi P."/>
            <person name="Hill E.A."/>
            <person name="Rabines A."/>
            <person name="Zheng H."/>
            <person name="Allen L.Z."/>
            <person name="Kuo A."/>
            <person name="Grigoriev I.V."/>
            <person name="Allen A.E."/>
            <person name="Hazlebeck D."/>
            <person name="Allen E.E."/>
        </authorList>
    </citation>
    <scope>NUCLEOTIDE SEQUENCE</scope>
    <source>
        <strain evidence="4">Hildebrandi</strain>
    </source>
</reference>
<proteinExistence type="predicted"/>
<dbReference type="EMBL" id="JAGRRH010000013">
    <property type="protein sequence ID" value="KAG7360450.1"/>
    <property type="molecule type" value="Genomic_DNA"/>
</dbReference>
<evidence type="ECO:0000256" key="1">
    <source>
        <dbReference type="SAM" id="MobiDB-lite"/>
    </source>
</evidence>
<reference evidence="4" key="2">
    <citation type="submission" date="2021-04" db="EMBL/GenBank/DDBJ databases">
        <authorList>
            <person name="Podell S."/>
        </authorList>
    </citation>
    <scope>NUCLEOTIDE SEQUENCE</scope>
    <source>
        <strain evidence="4">Hildebrandi</strain>
    </source>
</reference>
<feature type="compositionally biased region" description="Basic and acidic residues" evidence="1">
    <location>
        <begin position="47"/>
        <end position="63"/>
    </location>
</feature>
<evidence type="ECO:0000313" key="5">
    <source>
        <dbReference type="Proteomes" id="UP000693970"/>
    </source>
</evidence>
<keyword evidence="2" id="KW-0732">Signal</keyword>
<feature type="region of interest" description="Disordered" evidence="1">
    <location>
        <begin position="32"/>
        <end position="91"/>
    </location>
</feature>
<feature type="signal peptide" evidence="2">
    <location>
        <begin position="1"/>
        <end position="25"/>
    </location>
</feature>
<dbReference type="OrthoDB" id="409136at2759"/>
<dbReference type="GO" id="GO:0030178">
    <property type="term" value="P:negative regulation of Wnt signaling pathway"/>
    <property type="evidence" value="ECO:0007669"/>
    <property type="project" value="TreeGrafter"/>
</dbReference>
<protein>
    <submittedName>
        <fullName evidence="4">Alkyl hydroperoxide reductase</fullName>
    </submittedName>
</protein>
<evidence type="ECO:0000256" key="2">
    <source>
        <dbReference type="SAM" id="SignalP"/>
    </source>
</evidence>
<dbReference type="PROSITE" id="PS51352">
    <property type="entry name" value="THIOREDOXIN_2"/>
    <property type="match status" value="1"/>
</dbReference>
<dbReference type="Proteomes" id="UP000693970">
    <property type="component" value="Unassembled WGS sequence"/>
</dbReference>
<name>A0A9K3LEL3_9STRA</name>
<accession>A0A9K3LEL3</accession>
<feature type="compositionally biased region" description="Low complexity" evidence="1">
    <location>
        <begin position="37"/>
        <end position="46"/>
    </location>
</feature>
<dbReference type="AlphaFoldDB" id="A0A9K3LEL3"/>
<dbReference type="InterPro" id="IPR012336">
    <property type="entry name" value="Thioredoxin-like_fold"/>
</dbReference>
<comment type="caution">
    <text evidence="4">The sequence shown here is derived from an EMBL/GenBank/DDBJ whole genome shotgun (WGS) entry which is preliminary data.</text>
</comment>
<keyword evidence="5" id="KW-1185">Reference proteome</keyword>
<dbReference type="GO" id="GO:0004791">
    <property type="term" value="F:thioredoxin-disulfide reductase (NADPH) activity"/>
    <property type="evidence" value="ECO:0007669"/>
    <property type="project" value="TreeGrafter"/>
</dbReference>
<feature type="chain" id="PRO_5039930587" evidence="2">
    <location>
        <begin position="26"/>
        <end position="294"/>
    </location>
</feature>
<sequence length="294" mass="33040">MRYYTLLLCLTVHIACFLSEHIVIGQETATVTAADPESATSATTDESSAHDEEQATRSTKEESSVTGQSQKDAASSESDDSKKEKLETEEEPFQAGPLIDLFGPKLQSLKLVDETSAQISEQYTNEALKGKNVIGIYFSADWCGPCRQFTPELVSFYQKMNKRRGQKDKFQIIWVSRCRDVNSHYQYFTHMPWLALPPEEATGARGEMLSNKYKVKGIPTLVLVDDLGQTITTDARNKIPQDKAGIGFPWRNPLSQIYSIVFPRPLRMMVKLHLDAVRSKLVHKMKGLFGLGKK</sequence>